<evidence type="ECO:0000313" key="5">
    <source>
        <dbReference type="Proteomes" id="UP000494165"/>
    </source>
</evidence>
<feature type="domain" description="SH3" evidence="3">
    <location>
        <begin position="491"/>
        <end position="552"/>
    </location>
</feature>
<evidence type="ECO:0000256" key="1">
    <source>
        <dbReference type="ARBA" id="ARBA00022443"/>
    </source>
</evidence>
<proteinExistence type="predicted"/>
<dbReference type="PROSITE" id="PS50002">
    <property type="entry name" value="SH3"/>
    <property type="match status" value="1"/>
</dbReference>
<dbReference type="GO" id="GO:0006487">
    <property type="term" value="P:protein N-linked glycosylation"/>
    <property type="evidence" value="ECO:0007669"/>
    <property type="project" value="TreeGrafter"/>
</dbReference>
<dbReference type="GO" id="GO:0046921">
    <property type="term" value="F:alpha-(1-&gt;6)-fucosyltransferase activity"/>
    <property type="evidence" value="ECO:0007669"/>
    <property type="project" value="TreeGrafter"/>
</dbReference>
<dbReference type="AlphaFoldDB" id="A0A8S1C3E4"/>
<organism evidence="4 5">
    <name type="scientific">Cloeon dipterum</name>
    <dbReference type="NCBI Taxonomy" id="197152"/>
    <lineage>
        <taxon>Eukaryota</taxon>
        <taxon>Metazoa</taxon>
        <taxon>Ecdysozoa</taxon>
        <taxon>Arthropoda</taxon>
        <taxon>Hexapoda</taxon>
        <taxon>Insecta</taxon>
        <taxon>Pterygota</taxon>
        <taxon>Palaeoptera</taxon>
        <taxon>Ephemeroptera</taxon>
        <taxon>Pisciforma</taxon>
        <taxon>Baetidae</taxon>
        <taxon>Cloeon</taxon>
    </lineage>
</organism>
<dbReference type="InterPro" id="IPR036028">
    <property type="entry name" value="SH3-like_dom_sf"/>
</dbReference>
<name>A0A8S1C3E4_9INSE</name>
<dbReference type="SUPFAM" id="SSF50044">
    <property type="entry name" value="SH3-domain"/>
    <property type="match status" value="1"/>
</dbReference>
<evidence type="ECO:0000313" key="4">
    <source>
        <dbReference type="EMBL" id="CAB3362414.1"/>
    </source>
</evidence>
<dbReference type="EMBL" id="CADEPI010000008">
    <property type="protein sequence ID" value="CAB3362414.1"/>
    <property type="molecule type" value="Genomic_DNA"/>
</dbReference>
<protein>
    <recommendedName>
        <fullName evidence="3">SH3 domain-containing protein</fullName>
    </recommendedName>
</protein>
<dbReference type="OrthoDB" id="2014825at2759"/>
<evidence type="ECO:0000259" key="3">
    <source>
        <dbReference type="PROSITE" id="PS50002"/>
    </source>
</evidence>
<dbReference type="InterPro" id="IPR045573">
    <property type="entry name" value="Fut8_N_cat"/>
</dbReference>
<accession>A0A8S1C3E4</accession>
<dbReference type="InterPro" id="IPR001452">
    <property type="entry name" value="SH3_domain"/>
</dbReference>
<gene>
    <name evidence="4" type="ORF">CLODIP_2_CD05042</name>
</gene>
<dbReference type="PANTHER" id="PTHR13132:SF29">
    <property type="entry name" value="ALPHA-(1,6)-FUCOSYLTRANSFERASE"/>
    <property type="match status" value="1"/>
</dbReference>
<evidence type="ECO:0000256" key="2">
    <source>
        <dbReference type="PROSITE-ProRule" id="PRU00192"/>
    </source>
</evidence>
<keyword evidence="1 2" id="KW-0728">SH3 domain</keyword>
<dbReference type="Gene3D" id="2.30.30.40">
    <property type="entry name" value="SH3 Domains"/>
    <property type="match status" value="1"/>
</dbReference>
<comment type="caution">
    <text evidence="4">The sequence shown here is derived from an EMBL/GenBank/DDBJ whole genome shotgun (WGS) entry which is preliminary data.</text>
</comment>
<keyword evidence="5" id="KW-1185">Reference proteome</keyword>
<sequence>MPSDFGSRRKMKLCVILTAAWLLMFLLLLYVTGPLLEVPIEKNEKLEQNLRVISIRLSHAFRQLEKLRRQNEELKKMIKVDFSSQNKTIRTLLEREKAMNEGSAIKACNPVPPRIEYEQTRRMIHSAVRDMWSYLETRFKSILDTHESENKSFLEEVKSLLVGSAGRIQFILKFLDSLPSVDGHAGWRQSEARYLSTIIQNRIKLLQNPPNCAATKLLMCQVSSDCNRLACRLERVTACLAEAYRMLRTLVIDDNAWNTNFLPLSQVCSDIQNKEEYVGVPWPGSPHDMRIDLSQDQDVLSWKVVPYDFSQHLNRLRGDPLLWWRGQLFSYLMRPMPTMNNLYHRVKERIKFFRNPIIGICVDDEGLLDDLISAVEHRYSQLEIKDISLQRRIFVSSNNWDIPRKIKKTYPHIDIMYVSEELMIEVGAEEFAEDRFEFQKDILDVHFLQNTEFIISASQSNKLCHIALAMKMNHTDAQMVSLGNISASDHKRYLDYMCIIKHVAQNEEEIELNIGDSVINVEKLPNGYSKGVNKVSRRAGLFPSYKVAGLTRYKKFYDFKGSVSTTKITTKAEQTTEEVYEYED</sequence>
<dbReference type="Pfam" id="PF19745">
    <property type="entry name" value="FUT8_N_cat"/>
    <property type="match status" value="1"/>
</dbReference>
<dbReference type="PANTHER" id="PTHR13132">
    <property type="entry name" value="ALPHA- 1,6 -FUCOSYLTRANSFERASE"/>
    <property type="match status" value="1"/>
</dbReference>
<reference evidence="4 5" key="1">
    <citation type="submission" date="2020-04" db="EMBL/GenBank/DDBJ databases">
        <authorList>
            <person name="Alioto T."/>
            <person name="Alioto T."/>
            <person name="Gomez Garrido J."/>
        </authorList>
    </citation>
    <scope>NUCLEOTIDE SEQUENCE [LARGE SCALE GENOMIC DNA]</scope>
</reference>
<dbReference type="Proteomes" id="UP000494165">
    <property type="component" value="Unassembled WGS sequence"/>
</dbReference>